<dbReference type="AlphaFoldDB" id="A0A090QN97"/>
<dbReference type="STRING" id="754436.JCM19237_6617"/>
<evidence type="ECO:0000313" key="2">
    <source>
        <dbReference type="EMBL" id="GAL03723.1"/>
    </source>
</evidence>
<dbReference type="Gene3D" id="1.20.1050.10">
    <property type="match status" value="1"/>
</dbReference>
<dbReference type="InterPro" id="IPR036249">
    <property type="entry name" value="Thioredoxin-like_sf"/>
</dbReference>
<dbReference type="CDD" id="cd03196">
    <property type="entry name" value="GST_C_5"/>
    <property type="match status" value="1"/>
</dbReference>
<gene>
    <name evidence="2" type="ORF">JCM19237_6617</name>
</gene>
<comment type="caution">
    <text evidence="2">The sequence shown here is derived from an EMBL/GenBank/DDBJ whole genome shotgun (WGS) entry which is preliminary data.</text>
</comment>
<dbReference type="InterPro" id="IPR004045">
    <property type="entry name" value="Glutathione_S-Trfase_N"/>
</dbReference>
<dbReference type="SUPFAM" id="SSF52833">
    <property type="entry name" value="Thioredoxin-like"/>
    <property type="match status" value="1"/>
</dbReference>
<keyword evidence="2" id="KW-0808">Transferase</keyword>
<dbReference type="PANTHER" id="PTHR43968">
    <property type="match status" value="1"/>
</dbReference>
<dbReference type="InterPro" id="IPR050983">
    <property type="entry name" value="GST_Omega/HSP26"/>
</dbReference>
<sequence>MREVKLKNKPPAMLEISTKGTVPIVVLPSGDIIEESLDIMRWALAQNDPDDLLIRAGQSQTSDALHDTLSLIAECDNRFIPALEAFKHSARYHTASEEADRMACLPFIEYLESRLVTSPYLMGERPTLADFALLPFIRQFSRVDKPWYRDMAWHHIQQWLTNLYAHPVYGAAMRVYPVWQEGDEPCIFQ</sequence>
<protein>
    <submittedName>
        <fullName evidence="2">Probable glutathione S-transferase</fullName>
    </submittedName>
</protein>
<dbReference type="SUPFAM" id="SSF47616">
    <property type="entry name" value="GST C-terminal domain-like"/>
    <property type="match status" value="1"/>
</dbReference>
<reference evidence="2 3" key="1">
    <citation type="journal article" date="2014" name="Genome Announc.">
        <title>Draft Genome Sequences of Two Vibrionaceae Species, Vibrio ponticus C121 and Photobacterium aphoticum C119, Isolated as Coral Reef Microbiota.</title>
        <authorList>
            <person name="Al-saari N."/>
            <person name="Meirelles P.M."/>
            <person name="Mino S."/>
            <person name="Suda W."/>
            <person name="Oshima K."/>
            <person name="Hattori M."/>
            <person name="Ohkuma M."/>
            <person name="Thompson F.L."/>
            <person name="Gomez-Gil B."/>
            <person name="Sawabe T."/>
            <person name="Sawabe T."/>
        </authorList>
    </citation>
    <scope>NUCLEOTIDE SEQUENCE [LARGE SCALE GENOMIC DNA]</scope>
    <source>
        <strain evidence="2 3">JCM 19237</strain>
    </source>
</reference>
<dbReference type="GO" id="GO:0005737">
    <property type="term" value="C:cytoplasm"/>
    <property type="evidence" value="ECO:0007669"/>
    <property type="project" value="TreeGrafter"/>
</dbReference>
<dbReference type="Pfam" id="PF13409">
    <property type="entry name" value="GST_N_2"/>
    <property type="match status" value="1"/>
</dbReference>
<dbReference type="GO" id="GO:0016740">
    <property type="term" value="F:transferase activity"/>
    <property type="evidence" value="ECO:0007669"/>
    <property type="project" value="UniProtKB-KW"/>
</dbReference>
<dbReference type="PANTHER" id="PTHR43968:SF6">
    <property type="entry name" value="GLUTATHIONE S-TRANSFERASE OMEGA"/>
    <property type="match status" value="1"/>
</dbReference>
<dbReference type="eggNOG" id="COG0625">
    <property type="taxonomic scope" value="Bacteria"/>
</dbReference>
<dbReference type="Gene3D" id="3.40.30.10">
    <property type="entry name" value="Glutaredoxin"/>
    <property type="match status" value="1"/>
</dbReference>
<dbReference type="InterPro" id="IPR036282">
    <property type="entry name" value="Glutathione-S-Trfase_C_sf"/>
</dbReference>
<proteinExistence type="predicted"/>
<name>A0A090QN97_9GAMM</name>
<dbReference type="Pfam" id="PF13410">
    <property type="entry name" value="GST_C_2"/>
    <property type="match status" value="1"/>
</dbReference>
<accession>A0A090QN97</accession>
<dbReference type="EMBL" id="BBMN01000002">
    <property type="protein sequence ID" value="GAL03723.1"/>
    <property type="molecule type" value="Genomic_DNA"/>
</dbReference>
<feature type="domain" description="GST N-terminal" evidence="1">
    <location>
        <begin position="5"/>
        <end position="43"/>
    </location>
</feature>
<evidence type="ECO:0000259" key="1">
    <source>
        <dbReference type="Pfam" id="PF13409"/>
    </source>
</evidence>
<dbReference type="Proteomes" id="UP000029227">
    <property type="component" value="Unassembled WGS sequence"/>
</dbReference>
<organism evidence="2 3">
    <name type="scientific">Photobacterium aphoticum</name>
    <dbReference type="NCBI Taxonomy" id="754436"/>
    <lineage>
        <taxon>Bacteria</taxon>
        <taxon>Pseudomonadati</taxon>
        <taxon>Pseudomonadota</taxon>
        <taxon>Gammaproteobacteria</taxon>
        <taxon>Vibrionales</taxon>
        <taxon>Vibrionaceae</taxon>
        <taxon>Photobacterium</taxon>
    </lineage>
</organism>
<evidence type="ECO:0000313" key="3">
    <source>
        <dbReference type="Proteomes" id="UP000029227"/>
    </source>
</evidence>